<evidence type="ECO:0000256" key="8">
    <source>
        <dbReference type="SAM" id="Phobius"/>
    </source>
</evidence>
<dbReference type="OrthoDB" id="205546at2759"/>
<dbReference type="GO" id="GO:0016126">
    <property type="term" value="P:sterol biosynthetic process"/>
    <property type="evidence" value="ECO:0007669"/>
    <property type="project" value="TreeGrafter"/>
</dbReference>
<keyword evidence="5 8" id="KW-1133">Transmembrane helix</keyword>
<comment type="caution">
    <text evidence="9">The sequence shown here is derived from an EMBL/GenBank/DDBJ whole genome shotgun (WGS) entry which is preliminary data.</text>
</comment>
<feature type="transmembrane region" description="Helical" evidence="8">
    <location>
        <begin position="149"/>
        <end position="169"/>
    </location>
</feature>
<dbReference type="Proteomes" id="UP000887226">
    <property type="component" value="Unassembled WGS sequence"/>
</dbReference>
<dbReference type="GO" id="GO:0005789">
    <property type="term" value="C:endoplasmic reticulum membrane"/>
    <property type="evidence" value="ECO:0007669"/>
    <property type="project" value="UniProtKB-SubCell"/>
</dbReference>
<comment type="subcellular location">
    <subcellularLocation>
        <location evidence="1">Endoplasmic reticulum membrane</location>
        <topology evidence="1">Multi-pass membrane protein</topology>
    </subcellularLocation>
</comment>
<keyword evidence="3 8" id="KW-0812">Transmembrane</keyword>
<reference evidence="9" key="1">
    <citation type="journal article" date="2021" name="IMA Fungus">
        <title>Genomic characterization of three marine fungi, including Emericellopsis atlantica sp. nov. with signatures of a generalist lifestyle and marine biomass degradation.</title>
        <authorList>
            <person name="Hagestad O.C."/>
            <person name="Hou L."/>
            <person name="Andersen J.H."/>
            <person name="Hansen E.H."/>
            <person name="Altermark B."/>
            <person name="Li C."/>
            <person name="Kuhnert E."/>
            <person name="Cox R.J."/>
            <person name="Crous P.W."/>
            <person name="Spatafora J.W."/>
            <person name="Lail K."/>
            <person name="Amirebrahimi M."/>
            <person name="Lipzen A."/>
            <person name="Pangilinan J."/>
            <person name="Andreopoulos W."/>
            <person name="Hayes R.D."/>
            <person name="Ng V."/>
            <person name="Grigoriev I.V."/>
            <person name="Jackson S.A."/>
            <person name="Sutton T.D.S."/>
            <person name="Dobson A.D.W."/>
            <person name="Rama T."/>
        </authorList>
    </citation>
    <scope>NUCLEOTIDE SEQUENCE</scope>
    <source>
        <strain evidence="9">TRa3180A</strain>
    </source>
</reference>
<evidence type="ECO:0000256" key="4">
    <source>
        <dbReference type="ARBA" id="ARBA00022824"/>
    </source>
</evidence>
<evidence type="ECO:0000313" key="9">
    <source>
        <dbReference type="EMBL" id="KAG9240607.1"/>
    </source>
</evidence>
<evidence type="ECO:0000256" key="7">
    <source>
        <dbReference type="SAM" id="MobiDB-lite"/>
    </source>
</evidence>
<feature type="region of interest" description="Disordered" evidence="7">
    <location>
        <begin position="1"/>
        <end position="42"/>
    </location>
</feature>
<sequence length="347" mass="37370">MASSPPLYRPIPRRPFNHSSVPQQPPSPLLGPSQTDDTPSRTRSVLNLTSSTLLGIYSGTGGGSWDQDEPSTPWGTGAESPQIHAKPIRRNLASRPAPNGPAAVLALVLRGMTLFGIGMLYGLLVKHLHNDRKLAAFPVEGIIKPTDSWGYLIFWGIAGVALGNLLPWVDTLWDENLDDDVVQPKRTKPIRTENELDASGIFGADWTPVIRSVGAFVGIAFAIRKLPWTSTLQASLTLALVNPVLWYIIDRSKPGFFLSVVVGFMGSVVLLVSSPDMMPSPAASSYAKNATHQQEMTNDLGGLGTYVSRESLEGGIWVLSVLFCSCVCFGNIGRALALNGGKTQPQR</sequence>
<dbReference type="PANTHER" id="PTHR15301">
    <property type="entry name" value="INSULIN-INDUCED GENE 1"/>
    <property type="match status" value="1"/>
</dbReference>
<evidence type="ECO:0000256" key="3">
    <source>
        <dbReference type="ARBA" id="ARBA00022692"/>
    </source>
</evidence>
<feature type="transmembrane region" description="Helical" evidence="8">
    <location>
        <begin position="102"/>
        <end position="124"/>
    </location>
</feature>
<organism evidence="9 10">
    <name type="scientific">Calycina marina</name>
    <dbReference type="NCBI Taxonomy" id="1763456"/>
    <lineage>
        <taxon>Eukaryota</taxon>
        <taxon>Fungi</taxon>
        <taxon>Dikarya</taxon>
        <taxon>Ascomycota</taxon>
        <taxon>Pezizomycotina</taxon>
        <taxon>Leotiomycetes</taxon>
        <taxon>Helotiales</taxon>
        <taxon>Pezizellaceae</taxon>
        <taxon>Calycina</taxon>
    </lineage>
</organism>
<evidence type="ECO:0000313" key="10">
    <source>
        <dbReference type="Proteomes" id="UP000887226"/>
    </source>
</evidence>
<dbReference type="EMBL" id="MU254393">
    <property type="protein sequence ID" value="KAG9240607.1"/>
    <property type="molecule type" value="Genomic_DNA"/>
</dbReference>
<dbReference type="InterPro" id="IPR025929">
    <property type="entry name" value="INSIG_fam"/>
</dbReference>
<dbReference type="PANTHER" id="PTHR15301:SF3">
    <property type="entry name" value="PROTEIN NSG1-RELATED"/>
    <property type="match status" value="1"/>
</dbReference>
<dbReference type="AlphaFoldDB" id="A0A9P7YVT3"/>
<feature type="transmembrane region" description="Helical" evidence="8">
    <location>
        <begin position="256"/>
        <end position="274"/>
    </location>
</feature>
<gene>
    <name evidence="9" type="ORF">BJ878DRAFT_525232</name>
</gene>
<proteinExistence type="inferred from homology"/>
<name>A0A9P7YVT3_9HELO</name>
<feature type="transmembrane region" description="Helical" evidence="8">
    <location>
        <begin position="231"/>
        <end position="249"/>
    </location>
</feature>
<feature type="region of interest" description="Disordered" evidence="7">
    <location>
        <begin position="59"/>
        <end position="81"/>
    </location>
</feature>
<evidence type="ECO:0000256" key="6">
    <source>
        <dbReference type="ARBA" id="ARBA00023136"/>
    </source>
</evidence>
<keyword evidence="6 8" id="KW-0472">Membrane</keyword>
<evidence type="ECO:0000256" key="5">
    <source>
        <dbReference type="ARBA" id="ARBA00022989"/>
    </source>
</evidence>
<feature type="transmembrane region" description="Helical" evidence="8">
    <location>
        <begin position="316"/>
        <end position="337"/>
    </location>
</feature>
<protein>
    <submittedName>
        <fullName evidence="9">Insulin-induced protein-domain-containing protein</fullName>
    </submittedName>
</protein>
<accession>A0A9P7YVT3</accession>
<comment type="similarity">
    <text evidence="2">Belongs to the INSIG family.</text>
</comment>
<evidence type="ECO:0000256" key="2">
    <source>
        <dbReference type="ARBA" id="ARBA00007475"/>
    </source>
</evidence>
<keyword evidence="4" id="KW-0256">Endoplasmic reticulum</keyword>
<evidence type="ECO:0000256" key="1">
    <source>
        <dbReference type="ARBA" id="ARBA00004477"/>
    </source>
</evidence>
<dbReference type="Pfam" id="PF07281">
    <property type="entry name" value="INSIG"/>
    <property type="match status" value="1"/>
</dbReference>
<keyword evidence="10" id="KW-1185">Reference proteome</keyword>